<dbReference type="AlphaFoldDB" id="A0A1C5GFX9"/>
<dbReference type="Proteomes" id="UP000198251">
    <property type="component" value="Chromosome I"/>
</dbReference>
<feature type="transmembrane region" description="Helical" evidence="1">
    <location>
        <begin position="377"/>
        <end position="395"/>
    </location>
</feature>
<gene>
    <name evidence="2" type="ORF">GA0070610_5008</name>
</gene>
<feature type="transmembrane region" description="Helical" evidence="1">
    <location>
        <begin position="307"/>
        <end position="328"/>
    </location>
</feature>
<proteinExistence type="predicted"/>
<dbReference type="InterPro" id="IPR027417">
    <property type="entry name" value="P-loop_NTPase"/>
</dbReference>
<organism evidence="2 3">
    <name type="scientific">Micromonospora echinofusca</name>
    <dbReference type="NCBI Taxonomy" id="47858"/>
    <lineage>
        <taxon>Bacteria</taxon>
        <taxon>Bacillati</taxon>
        <taxon>Actinomycetota</taxon>
        <taxon>Actinomycetes</taxon>
        <taxon>Micromonosporales</taxon>
        <taxon>Micromonosporaceae</taxon>
        <taxon>Micromonospora</taxon>
    </lineage>
</organism>
<evidence type="ECO:0008006" key="4">
    <source>
        <dbReference type="Google" id="ProtNLM"/>
    </source>
</evidence>
<sequence length="530" mass="58023">MILGDSGFGKSTLLRALVEDMLRQINDTPSDRTLPSLPVILDLRTWNTDDTPFRDWLIDESSRAYPVLAAKDPYTGDRQAVLLMDEGRLLPLLDNLDQLSLGSAAAALSKLPRDPLVIASQNSFYLKATRKWRTIPGAAVLKVERPEARKVFEYLRRAGPADDAGRSLWEPTIALLASSEGHKQFGPLIKTLQIPLFAYLAALTYIDATSNPTQLTKLHRPTTSAVRAHLTDAALDAFAAGQRAPEIVRGRLALLARLAAKNDDRIAWWSLSKEVPRWFHWLVNFLIVGFLAGATTAATSYTSGNPFFLTFIATIVQFGLIVTLLSRFRSKTAPAPQRLHLRVTGRRRQVVGFLAVGALAGISVTLILTGLLGAGPAALIGFSTALTTALTPLVSRKVDVEYVSSPRRSLRFERQLAIFQATAIGLTSGAFVGLRYNFFGGMAGSGIEAGLTQGLIGGIGMFVVTILCSISVLSIWGDWLKFRMFTALSSRLPWRLLPFLEDACGYGILRQAGAFYEFRHRHICDRLLAG</sequence>
<accession>A0A1C5GFX9</accession>
<feature type="transmembrane region" description="Helical" evidence="1">
    <location>
        <begin position="349"/>
        <end position="371"/>
    </location>
</feature>
<reference evidence="2 3" key="1">
    <citation type="submission" date="2016-06" db="EMBL/GenBank/DDBJ databases">
        <authorList>
            <person name="Kjaerup R.B."/>
            <person name="Dalgaard T.S."/>
            <person name="Juul-Madsen H.R."/>
        </authorList>
    </citation>
    <scope>NUCLEOTIDE SEQUENCE [LARGE SCALE GENOMIC DNA]</scope>
    <source>
        <strain evidence="2 3">DSM 43913</strain>
    </source>
</reference>
<keyword evidence="1" id="KW-1133">Transmembrane helix</keyword>
<feature type="transmembrane region" description="Helical" evidence="1">
    <location>
        <begin position="454"/>
        <end position="476"/>
    </location>
</feature>
<dbReference type="EMBL" id="LT607733">
    <property type="protein sequence ID" value="SCG18657.1"/>
    <property type="molecule type" value="Genomic_DNA"/>
</dbReference>
<keyword evidence="1" id="KW-0472">Membrane</keyword>
<keyword evidence="1" id="KW-0812">Transmembrane</keyword>
<evidence type="ECO:0000256" key="1">
    <source>
        <dbReference type="SAM" id="Phobius"/>
    </source>
</evidence>
<protein>
    <recommendedName>
        <fullName evidence="4">NACHT domain-containing protein</fullName>
    </recommendedName>
</protein>
<name>A0A1C5GFX9_MICEH</name>
<evidence type="ECO:0000313" key="3">
    <source>
        <dbReference type="Proteomes" id="UP000198251"/>
    </source>
</evidence>
<feature type="transmembrane region" description="Helical" evidence="1">
    <location>
        <begin position="278"/>
        <end position="301"/>
    </location>
</feature>
<evidence type="ECO:0000313" key="2">
    <source>
        <dbReference type="EMBL" id="SCG18657.1"/>
    </source>
</evidence>
<feature type="transmembrane region" description="Helical" evidence="1">
    <location>
        <begin position="416"/>
        <end position="434"/>
    </location>
</feature>
<dbReference type="Gene3D" id="3.40.50.300">
    <property type="entry name" value="P-loop containing nucleotide triphosphate hydrolases"/>
    <property type="match status" value="1"/>
</dbReference>
<keyword evidence="3" id="KW-1185">Reference proteome</keyword>